<evidence type="ECO:0000313" key="3">
    <source>
        <dbReference type="Proteomes" id="UP000001449"/>
    </source>
</evidence>
<name>B8C4N2_THAPS</name>
<dbReference type="GeneID" id="7446348"/>
<evidence type="ECO:0000313" key="2">
    <source>
        <dbReference type="EMBL" id="EED91755.1"/>
    </source>
</evidence>
<organism evidence="2 3">
    <name type="scientific">Thalassiosira pseudonana</name>
    <name type="common">Marine diatom</name>
    <name type="synonym">Cyclotella nana</name>
    <dbReference type="NCBI Taxonomy" id="35128"/>
    <lineage>
        <taxon>Eukaryota</taxon>
        <taxon>Sar</taxon>
        <taxon>Stramenopiles</taxon>
        <taxon>Ochrophyta</taxon>
        <taxon>Bacillariophyta</taxon>
        <taxon>Coscinodiscophyceae</taxon>
        <taxon>Thalassiosirophycidae</taxon>
        <taxon>Thalassiosirales</taxon>
        <taxon>Thalassiosiraceae</taxon>
        <taxon>Thalassiosira</taxon>
    </lineage>
</organism>
<dbReference type="EMBL" id="CM000643">
    <property type="protein sequence ID" value="EED91755.1"/>
    <property type="molecule type" value="Genomic_DNA"/>
</dbReference>
<sequence length="236" mass="25859">MAVSGDDDVRDDGGGAVSRHDASLACIRARAATAVVGEDERRTLMGLCDCLLLGEDLIVVEAFSTTRKPSARADVRHHHQRHSHHLVAVDQQQQQIVQLLHQRDQQACESRHQTILSASNGEDNNTDNIQRNVPNDLGLQIIRGTGEENGNEIPDDTWGDIEGSAPSRFEVVKNLLGINIFTYILAAFIIFFLSMNVFFGPGWLGQGLGWENVGTFTEVSDSLPLSVDVSGPEYLL</sequence>
<gene>
    <name evidence="2" type="ORF">THAPSDRAFT_6555</name>
</gene>
<keyword evidence="1" id="KW-1133">Transmembrane helix</keyword>
<reference evidence="2 3" key="1">
    <citation type="journal article" date="2004" name="Science">
        <title>The genome of the diatom Thalassiosira pseudonana: ecology, evolution, and metabolism.</title>
        <authorList>
            <person name="Armbrust E.V."/>
            <person name="Berges J.A."/>
            <person name="Bowler C."/>
            <person name="Green B.R."/>
            <person name="Martinez D."/>
            <person name="Putnam N.H."/>
            <person name="Zhou S."/>
            <person name="Allen A.E."/>
            <person name="Apt K.E."/>
            <person name="Bechner M."/>
            <person name="Brzezinski M.A."/>
            <person name="Chaal B.K."/>
            <person name="Chiovitti A."/>
            <person name="Davis A.K."/>
            <person name="Demarest M.S."/>
            <person name="Detter J.C."/>
            <person name="Glavina T."/>
            <person name="Goodstein D."/>
            <person name="Hadi M.Z."/>
            <person name="Hellsten U."/>
            <person name="Hildebrand M."/>
            <person name="Jenkins B.D."/>
            <person name="Jurka J."/>
            <person name="Kapitonov V.V."/>
            <person name="Kroger N."/>
            <person name="Lau W.W."/>
            <person name="Lane T.W."/>
            <person name="Larimer F.W."/>
            <person name="Lippmeier J.C."/>
            <person name="Lucas S."/>
            <person name="Medina M."/>
            <person name="Montsant A."/>
            <person name="Obornik M."/>
            <person name="Parker M.S."/>
            <person name="Palenik B."/>
            <person name="Pazour G.J."/>
            <person name="Richardson P.M."/>
            <person name="Rynearson T.A."/>
            <person name="Saito M.A."/>
            <person name="Schwartz D.C."/>
            <person name="Thamatrakoln K."/>
            <person name="Valentin K."/>
            <person name="Vardi A."/>
            <person name="Wilkerson F.P."/>
            <person name="Rokhsar D.S."/>
        </authorList>
    </citation>
    <scope>NUCLEOTIDE SEQUENCE [LARGE SCALE GENOMIC DNA]</scope>
    <source>
        <strain evidence="2 3">CCMP1335</strain>
    </source>
</reference>
<dbReference type="RefSeq" id="XP_002291648.1">
    <property type="nucleotide sequence ID" value="XM_002291612.1"/>
</dbReference>
<dbReference type="PaxDb" id="35128-Thaps6555"/>
<dbReference type="InParanoid" id="B8C4N2"/>
<keyword evidence="3" id="KW-1185">Reference proteome</keyword>
<protein>
    <submittedName>
        <fullName evidence="2">Uncharacterized protein</fullName>
    </submittedName>
</protein>
<dbReference type="Proteomes" id="UP000001449">
    <property type="component" value="Chromosome 6"/>
</dbReference>
<reference evidence="2 3" key="2">
    <citation type="journal article" date="2008" name="Nature">
        <title>The Phaeodactylum genome reveals the evolutionary history of diatom genomes.</title>
        <authorList>
            <person name="Bowler C."/>
            <person name="Allen A.E."/>
            <person name="Badger J.H."/>
            <person name="Grimwood J."/>
            <person name="Jabbari K."/>
            <person name="Kuo A."/>
            <person name="Maheswari U."/>
            <person name="Martens C."/>
            <person name="Maumus F."/>
            <person name="Otillar R.P."/>
            <person name="Rayko E."/>
            <person name="Salamov A."/>
            <person name="Vandepoele K."/>
            <person name="Beszteri B."/>
            <person name="Gruber A."/>
            <person name="Heijde M."/>
            <person name="Katinka M."/>
            <person name="Mock T."/>
            <person name="Valentin K."/>
            <person name="Verret F."/>
            <person name="Berges J.A."/>
            <person name="Brownlee C."/>
            <person name="Cadoret J.P."/>
            <person name="Chiovitti A."/>
            <person name="Choi C.J."/>
            <person name="Coesel S."/>
            <person name="De Martino A."/>
            <person name="Detter J.C."/>
            <person name="Durkin C."/>
            <person name="Falciatore A."/>
            <person name="Fournet J."/>
            <person name="Haruta M."/>
            <person name="Huysman M.J."/>
            <person name="Jenkins B.D."/>
            <person name="Jiroutova K."/>
            <person name="Jorgensen R.E."/>
            <person name="Joubert Y."/>
            <person name="Kaplan A."/>
            <person name="Kroger N."/>
            <person name="Kroth P.G."/>
            <person name="La Roche J."/>
            <person name="Lindquist E."/>
            <person name="Lommer M."/>
            <person name="Martin-Jezequel V."/>
            <person name="Lopez P.J."/>
            <person name="Lucas S."/>
            <person name="Mangogna M."/>
            <person name="McGinnis K."/>
            <person name="Medlin L.K."/>
            <person name="Montsant A."/>
            <person name="Oudot-Le Secq M.P."/>
            <person name="Napoli C."/>
            <person name="Obornik M."/>
            <person name="Parker M.S."/>
            <person name="Petit J.L."/>
            <person name="Porcel B.M."/>
            <person name="Poulsen N."/>
            <person name="Robison M."/>
            <person name="Rychlewski L."/>
            <person name="Rynearson T.A."/>
            <person name="Schmutz J."/>
            <person name="Shapiro H."/>
            <person name="Siaut M."/>
            <person name="Stanley M."/>
            <person name="Sussman M.R."/>
            <person name="Taylor A.R."/>
            <person name="Vardi A."/>
            <person name="von Dassow P."/>
            <person name="Vyverman W."/>
            <person name="Willis A."/>
            <person name="Wyrwicz L.S."/>
            <person name="Rokhsar D.S."/>
            <person name="Weissenbach J."/>
            <person name="Armbrust E.V."/>
            <person name="Green B.R."/>
            <person name="Van de Peer Y."/>
            <person name="Grigoriev I.V."/>
        </authorList>
    </citation>
    <scope>NUCLEOTIDE SEQUENCE [LARGE SCALE GENOMIC DNA]</scope>
    <source>
        <strain evidence="2 3">CCMP1335</strain>
    </source>
</reference>
<keyword evidence="1" id="KW-0812">Transmembrane</keyword>
<proteinExistence type="predicted"/>
<dbReference type="HOGENOM" id="CLU_1177469_0_0_1"/>
<feature type="transmembrane region" description="Helical" evidence="1">
    <location>
        <begin position="176"/>
        <end position="199"/>
    </location>
</feature>
<evidence type="ECO:0000256" key="1">
    <source>
        <dbReference type="SAM" id="Phobius"/>
    </source>
</evidence>
<keyword evidence="1" id="KW-0472">Membrane</keyword>
<dbReference type="KEGG" id="tps:THAPSDRAFT_6555"/>
<accession>B8C4N2</accession>
<dbReference type="eggNOG" id="ENOG502SUQI">
    <property type="taxonomic scope" value="Eukaryota"/>
</dbReference>
<dbReference type="AlphaFoldDB" id="B8C4N2"/>